<dbReference type="AlphaFoldDB" id="K8EVM6"/>
<sequence>MTIAFTKDIAYGFKTQDEAKELFKDLSNAFRGISSELIAEDITKHDYAANILHVLGNITFGEND</sequence>
<dbReference type="RefSeq" id="WP_016356665.1">
    <property type="nucleotide sequence ID" value="NC_019425.2"/>
</dbReference>
<dbReference type="HOGENOM" id="CLU_2859451_0_0_9"/>
<organism evidence="1 2">
    <name type="scientific">Carnobacterium maltaromaticum LMA28</name>
    <dbReference type="NCBI Taxonomy" id="1234679"/>
    <lineage>
        <taxon>Bacteria</taxon>
        <taxon>Bacillati</taxon>
        <taxon>Bacillota</taxon>
        <taxon>Bacilli</taxon>
        <taxon>Lactobacillales</taxon>
        <taxon>Carnobacteriaceae</taxon>
        <taxon>Carnobacterium</taxon>
    </lineage>
</organism>
<dbReference type="KEGG" id="cml:BN424_3325"/>
<dbReference type="EMBL" id="HE999757">
    <property type="protein sequence ID" value="CCO12746.2"/>
    <property type="molecule type" value="Genomic_DNA"/>
</dbReference>
<dbReference type="Proteomes" id="UP000000212">
    <property type="component" value="Chromosome"/>
</dbReference>
<gene>
    <name evidence="1" type="ORF">BN424_3325</name>
</gene>
<reference evidence="2" key="1">
    <citation type="journal article" date="2013" name="Genome Announc.">
        <title>Complete Chromosome Sequence of Carnobacterium maltaromaticum LMA 28.</title>
        <authorList>
            <person name="Cailliez-Grimal C."/>
            <person name="Chaillou S."/>
            <person name="Anba-Mondoloni J."/>
            <person name="Loux V."/>
            <person name="Afzal M.I."/>
            <person name="Rahman A."/>
            <person name="Kergourlay G."/>
            <person name="Champomier-Verges M.C."/>
            <person name="Zagorec M."/>
            <person name="Dalgaard P."/>
            <person name="Leisner J.J."/>
            <person name="Prevost H."/>
            <person name="Revol-Junelles A.M."/>
            <person name="Borges F."/>
        </authorList>
    </citation>
    <scope>NUCLEOTIDE SEQUENCE</scope>
    <source>
        <strain evidence="2">LMA28</strain>
    </source>
</reference>
<keyword evidence="2" id="KW-1185">Reference proteome</keyword>
<evidence type="ECO:0000313" key="2">
    <source>
        <dbReference type="Proteomes" id="UP000000212"/>
    </source>
</evidence>
<accession>K8EVM6</accession>
<proteinExistence type="predicted"/>
<name>K8EVM6_CARML</name>
<evidence type="ECO:0000313" key="1">
    <source>
        <dbReference type="EMBL" id="CCO12746.2"/>
    </source>
</evidence>
<protein>
    <submittedName>
        <fullName evidence="1">Uncharacterized protein</fullName>
    </submittedName>
</protein>